<evidence type="ECO:0000259" key="3">
    <source>
        <dbReference type="SMART" id="SM00477"/>
    </source>
</evidence>
<dbReference type="SUPFAM" id="SSF54060">
    <property type="entry name" value="His-Me finger endonucleases"/>
    <property type="match status" value="1"/>
</dbReference>
<keyword evidence="6" id="KW-1185">Reference proteome</keyword>
<keyword evidence="2" id="KW-0732">Signal</keyword>
<evidence type="ECO:0000259" key="4">
    <source>
        <dbReference type="SMART" id="SM00892"/>
    </source>
</evidence>
<name>A0A7K8R8D8_9PASS</name>
<feature type="non-terminal residue" evidence="5">
    <location>
        <position position="273"/>
    </location>
</feature>
<feature type="domain" description="ENPP1-3/EXOG-like endonuclease/phosphodiesterase" evidence="3">
    <location>
        <begin position="57"/>
        <end position="265"/>
    </location>
</feature>
<dbReference type="AlphaFoldDB" id="A0A7K8R8D8"/>
<feature type="signal peptide" evidence="2">
    <location>
        <begin position="1"/>
        <end position="18"/>
    </location>
</feature>
<dbReference type="InterPro" id="IPR020821">
    <property type="entry name" value="ENPP1-3/EXOG-like_nuc-like"/>
</dbReference>
<gene>
    <name evidence="5" type="primary">Endod1_4</name>
    <name evidence="5" type="ORF">SMICAP_R13131</name>
</gene>
<dbReference type="GO" id="GO:0046872">
    <property type="term" value="F:metal ion binding"/>
    <property type="evidence" value="ECO:0007669"/>
    <property type="project" value="InterPro"/>
</dbReference>
<dbReference type="Pfam" id="PF01223">
    <property type="entry name" value="Endonuclease_NS"/>
    <property type="match status" value="1"/>
</dbReference>
<feature type="chain" id="PRO_5029537385" evidence="2">
    <location>
        <begin position="19"/>
        <end position="273"/>
    </location>
</feature>
<evidence type="ECO:0000313" key="6">
    <source>
        <dbReference type="Proteomes" id="UP000567624"/>
    </source>
</evidence>
<dbReference type="PANTHER" id="PTHR21472:SF26">
    <property type="entry name" value="ENDONUCLEASE DOMAIN CONTAINING 1"/>
    <property type="match status" value="1"/>
</dbReference>
<protein>
    <submittedName>
        <fullName evidence="5">ENDD1 protein</fullName>
    </submittedName>
</protein>
<accession>A0A7K8R8D8</accession>
<feature type="non-terminal residue" evidence="5">
    <location>
        <position position="1"/>
    </location>
</feature>
<dbReference type="SMART" id="SM00892">
    <property type="entry name" value="Endonuclease_NS"/>
    <property type="match status" value="1"/>
</dbReference>
<dbReference type="InterPro" id="IPR044925">
    <property type="entry name" value="His-Me_finger_sf"/>
</dbReference>
<dbReference type="EMBL" id="VWYW01001340">
    <property type="protein sequence ID" value="NXF13142.1"/>
    <property type="molecule type" value="Genomic_DNA"/>
</dbReference>
<dbReference type="Proteomes" id="UP000567624">
    <property type="component" value="Unassembled WGS sequence"/>
</dbReference>
<feature type="region of interest" description="Disordered" evidence="1">
    <location>
        <begin position="111"/>
        <end position="130"/>
    </location>
</feature>
<organism evidence="5 6">
    <name type="scientific">Smithornis capensis</name>
    <dbReference type="NCBI Taxonomy" id="363769"/>
    <lineage>
        <taxon>Eukaryota</taxon>
        <taxon>Metazoa</taxon>
        <taxon>Chordata</taxon>
        <taxon>Craniata</taxon>
        <taxon>Vertebrata</taxon>
        <taxon>Euteleostomi</taxon>
        <taxon>Archelosauria</taxon>
        <taxon>Archosauria</taxon>
        <taxon>Dinosauria</taxon>
        <taxon>Saurischia</taxon>
        <taxon>Theropoda</taxon>
        <taxon>Coelurosauria</taxon>
        <taxon>Aves</taxon>
        <taxon>Neognathae</taxon>
        <taxon>Neoaves</taxon>
        <taxon>Telluraves</taxon>
        <taxon>Australaves</taxon>
        <taxon>Passeriformes</taxon>
        <taxon>Eurylaimidae</taxon>
        <taxon>Smithornis</taxon>
    </lineage>
</organism>
<reference evidence="5 6" key="1">
    <citation type="submission" date="2019-09" db="EMBL/GenBank/DDBJ databases">
        <title>Bird 10,000 Genomes (B10K) Project - Family phase.</title>
        <authorList>
            <person name="Zhang G."/>
        </authorList>
    </citation>
    <scope>NUCLEOTIDE SEQUENCE [LARGE SCALE GENOMIC DNA]</scope>
    <source>
        <strain evidence="5">B10K-CU-031-20</strain>
    </source>
</reference>
<dbReference type="SMART" id="SM00477">
    <property type="entry name" value="NUC"/>
    <property type="match status" value="1"/>
</dbReference>
<dbReference type="Gene3D" id="3.40.570.10">
    <property type="entry name" value="Extracellular Endonuclease, subunit A"/>
    <property type="match status" value="1"/>
</dbReference>
<dbReference type="GO" id="GO:0003676">
    <property type="term" value="F:nucleic acid binding"/>
    <property type="evidence" value="ECO:0007669"/>
    <property type="project" value="InterPro"/>
</dbReference>
<dbReference type="InterPro" id="IPR039015">
    <property type="entry name" value="ENDOD1"/>
</dbReference>
<evidence type="ECO:0000313" key="5">
    <source>
        <dbReference type="EMBL" id="NXF13142.1"/>
    </source>
</evidence>
<sequence length="273" mass="30869">MLWLLLQVWVSCFWMGHSEVVTSFENSCPEFFYKNIPPNEGLRPQTQALICQRYKNQSFFATLYDRDRFIPVYSAYIYQPGDVSIHKKWMVEPQVSVLSYSMFVTKDLSPFQSRSGKCSPSRACTHSSSTGCRLDNKGHKSKGEQSHSELLFRVATFTLTNIVPQNISLNRGGWKNYEQKIMIDSSKGCKTTYVITGTVHGNMNIPGGRVNVPSHIWSSACCETNTGMNSWAVIAENDKDDVTPLTLGELEEMLAKLLKKGQVSLFHSECPRN</sequence>
<dbReference type="InterPro" id="IPR001604">
    <property type="entry name" value="Endo_G_ENPP1-like_dom"/>
</dbReference>
<dbReference type="PANTHER" id="PTHR21472">
    <property type="entry name" value="ENDONUCLEASE DOMAIN-CONTAINING 1 PROTEIN ENDOD1"/>
    <property type="match status" value="1"/>
</dbReference>
<dbReference type="InterPro" id="IPR044929">
    <property type="entry name" value="DNA/RNA_non-sp_Endonuclease_sf"/>
</dbReference>
<evidence type="ECO:0000256" key="1">
    <source>
        <dbReference type="SAM" id="MobiDB-lite"/>
    </source>
</evidence>
<comment type="caution">
    <text evidence="5">The sequence shown here is derived from an EMBL/GenBank/DDBJ whole genome shotgun (WGS) entry which is preliminary data.</text>
</comment>
<feature type="domain" description="DNA/RNA non-specific endonuclease/pyrophosphatase/phosphodiesterase" evidence="4">
    <location>
        <begin position="56"/>
        <end position="265"/>
    </location>
</feature>
<dbReference type="GO" id="GO:0016787">
    <property type="term" value="F:hydrolase activity"/>
    <property type="evidence" value="ECO:0007669"/>
    <property type="project" value="InterPro"/>
</dbReference>
<evidence type="ECO:0000256" key="2">
    <source>
        <dbReference type="SAM" id="SignalP"/>
    </source>
</evidence>
<proteinExistence type="predicted"/>